<dbReference type="Gene3D" id="3.40.50.1820">
    <property type="entry name" value="alpha/beta hydrolase"/>
    <property type="match status" value="1"/>
</dbReference>
<dbReference type="SUPFAM" id="SSF53474">
    <property type="entry name" value="alpha/beta-Hydrolases"/>
    <property type="match status" value="1"/>
</dbReference>
<protein>
    <submittedName>
        <fullName evidence="1">Alpha/beta hydrolase family protein</fullName>
    </submittedName>
</protein>
<gene>
    <name evidence="1" type="ORF">HALOF300_01726</name>
</gene>
<accession>A0A7M4DHX5</accession>
<evidence type="ECO:0000313" key="1">
    <source>
        <dbReference type="EMBL" id="VZO36522.1"/>
    </source>
</evidence>
<keyword evidence="2" id="KW-1185">Reference proteome</keyword>
<sequence length="366" mass="40397">MSVARPRPVVDAAIEASRGPEWRTMPAESVGVDVDRLITIRSGHDVTERRRRLVDHLWKHAGLPSSTPSIDAGVTVPELDSLSRSRIDRATLSMAHALKSTSYLVHPRRPVPGRLGIFLAGHGNARKPVYHRPQLAAMQTFLDRGYRVAAIDMPLQGWNPADMELPTPGATAPVDPASHERFAQYETPDFSAATYFLDPVVTLLNHAARAGRLTDVVTFGFSGGAWTTVMHAAVDPRVRLSIQVAGTWPFFLRPHPAAHPNFGDWEQRRESMPGLYDIAGYLDLYVLGATGGGRRQLQILNRFDPSCFPGVGHRSYAQPVRDRAALLGGDWEVIDDATHGKHQISDHAVAMLAYELDRQPDPPEER</sequence>
<organism evidence="1 2">
    <name type="scientific">Occultella aeris</name>
    <dbReference type="NCBI Taxonomy" id="2761496"/>
    <lineage>
        <taxon>Bacteria</taxon>
        <taxon>Bacillati</taxon>
        <taxon>Actinomycetota</taxon>
        <taxon>Actinomycetes</taxon>
        <taxon>Micrococcales</taxon>
        <taxon>Ruaniaceae</taxon>
        <taxon>Occultella</taxon>
    </lineage>
</organism>
<dbReference type="GO" id="GO:0016787">
    <property type="term" value="F:hydrolase activity"/>
    <property type="evidence" value="ECO:0007669"/>
    <property type="project" value="UniProtKB-KW"/>
</dbReference>
<dbReference type="InterPro" id="IPR029058">
    <property type="entry name" value="AB_hydrolase_fold"/>
</dbReference>
<dbReference type="Proteomes" id="UP000419743">
    <property type="component" value="Unassembled WGS sequence"/>
</dbReference>
<proteinExistence type="predicted"/>
<name>A0A7M4DHX5_9MICO</name>
<comment type="caution">
    <text evidence="1">The sequence shown here is derived from an EMBL/GenBank/DDBJ whole genome shotgun (WGS) entry which is preliminary data.</text>
</comment>
<dbReference type="AlphaFoldDB" id="A0A7M4DHX5"/>
<keyword evidence="1" id="KW-0378">Hydrolase</keyword>
<reference evidence="1 2" key="1">
    <citation type="submission" date="2019-11" db="EMBL/GenBank/DDBJ databases">
        <authorList>
            <person name="Criscuolo A."/>
        </authorList>
    </citation>
    <scope>NUCLEOTIDE SEQUENCE [LARGE SCALE GENOMIC DNA]</scope>
    <source>
        <strain evidence="1">CIP111667</strain>
    </source>
</reference>
<evidence type="ECO:0000313" key="2">
    <source>
        <dbReference type="Proteomes" id="UP000419743"/>
    </source>
</evidence>
<dbReference type="EMBL" id="CACRYJ010000024">
    <property type="protein sequence ID" value="VZO36522.1"/>
    <property type="molecule type" value="Genomic_DNA"/>
</dbReference>
<dbReference type="RefSeq" id="WP_156740539.1">
    <property type="nucleotide sequence ID" value="NZ_CACRYJ010000024.1"/>
</dbReference>